<dbReference type="InterPro" id="IPR038471">
    <property type="entry name" value="MecA_C_sf"/>
</dbReference>
<evidence type="ECO:0000313" key="2">
    <source>
        <dbReference type="EMBL" id="MEQ2710135.1"/>
    </source>
</evidence>
<reference evidence="2 3" key="1">
    <citation type="submission" date="2024-04" db="EMBL/GenBank/DDBJ databases">
        <title>Human intestinal bacterial collection.</title>
        <authorList>
            <person name="Pauvert C."/>
            <person name="Hitch T.C.A."/>
            <person name="Clavel T."/>
        </authorList>
    </citation>
    <scope>NUCLEOTIDE SEQUENCE [LARGE SCALE GENOMIC DNA]</scope>
    <source>
        <strain evidence="2 3">CLA-AA-H249</strain>
    </source>
</reference>
<dbReference type="EMBL" id="JBBNIN010000003">
    <property type="protein sequence ID" value="MEQ2710135.1"/>
    <property type="molecule type" value="Genomic_DNA"/>
</dbReference>
<evidence type="ECO:0000313" key="3">
    <source>
        <dbReference type="Proteomes" id="UP001482154"/>
    </source>
</evidence>
<dbReference type="PANTHER" id="PTHR39161">
    <property type="entry name" value="ADAPTER PROTEIN MECA"/>
    <property type="match status" value="1"/>
</dbReference>
<comment type="caution">
    <text evidence="2">The sequence shown here is derived from an EMBL/GenBank/DDBJ whole genome shotgun (WGS) entry which is preliminary data.</text>
</comment>
<sequence>MKIERISDNQIRCTLNKEDLEGKETLLSELAFGSEKAKGLFRELMNKAATELGFETNEDNPLMVEAIPVSKECLILVITRVDNPEDFREHYKKLPKGLLGGSITDSDDDVLADLPDFLSGLGKTAMSSNINNDMKHALADTGVGIFAFTSLDDVAFAAKLLSDYNVASTLYKDPDNQCYYLSLTALDDSPNNDSMDEIHLVLSEYCKRLPNTYATKALFNEHLITIIEKQAIEEMAAY</sequence>
<dbReference type="Gene3D" id="3.30.70.1950">
    <property type="match status" value="1"/>
</dbReference>
<accession>A0ABV1IT58</accession>
<comment type="similarity">
    <text evidence="1">Belongs to the MecA family.</text>
</comment>
<gene>
    <name evidence="2" type="ORF">AAAU51_02960</name>
</gene>
<evidence type="ECO:0000256" key="1">
    <source>
        <dbReference type="ARBA" id="ARBA00005397"/>
    </source>
</evidence>
<dbReference type="Proteomes" id="UP001482154">
    <property type="component" value="Unassembled WGS sequence"/>
</dbReference>
<proteinExistence type="inferred from homology"/>
<protein>
    <submittedName>
        <fullName evidence="2">Adaptor protein MecA</fullName>
    </submittedName>
</protein>
<dbReference type="RefSeq" id="WP_242852077.1">
    <property type="nucleotide sequence ID" value="NZ_JAOQJG010000001.1"/>
</dbReference>
<dbReference type="InterPro" id="IPR008681">
    <property type="entry name" value="Neg-reg_MecA"/>
</dbReference>
<organism evidence="2 3">
    <name type="scientific">Anaerostipes amylophilus</name>
    <dbReference type="NCBI Taxonomy" id="2981779"/>
    <lineage>
        <taxon>Bacteria</taxon>
        <taxon>Bacillati</taxon>
        <taxon>Bacillota</taxon>
        <taxon>Clostridia</taxon>
        <taxon>Lachnospirales</taxon>
        <taxon>Lachnospiraceae</taxon>
        <taxon>Anaerostipes</taxon>
    </lineage>
</organism>
<keyword evidence="3" id="KW-1185">Reference proteome</keyword>
<dbReference type="Pfam" id="PF05389">
    <property type="entry name" value="MecA"/>
    <property type="match status" value="1"/>
</dbReference>
<dbReference type="PANTHER" id="PTHR39161:SF1">
    <property type="entry name" value="ADAPTER PROTEIN MECA 1"/>
    <property type="match status" value="1"/>
</dbReference>
<name>A0ABV1IT58_9FIRM</name>